<evidence type="ECO:0000256" key="2">
    <source>
        <dbReference type="ARBA" id="ARBA00022729"/>
    </source>
</evidence>
<dbReference type="GO" id="GO:0009002">
    <property type="term" value="F:serine-type D-Ala-D-Ala carboxypeptidase activity"/>
    <property type="evidence" value="ECO:0007669"/>
    <property type="project" value="InterPro"/>
</dbReference>
<keyword evidence="6" id="KW-0961">Cell wall biogenesis/degradation</keyword>
<evidence type="ECO:0000256" key="5">
    <source>
        <dbReference type="ARBA" id="ARBA00022984"/>
    </source>
</evidence>
<dbReference type="GO" id="GO:0071555">
    <property type="term" value="P:cell wall organization"/>
    <property type="evidence" value="ECO:0007669"/>
    <property type="project" value="UniProtKB-KW"/>
</dbReference>
<keyword evidence="2" id="KW-0732">Signal</keyword>
<keyword evidence="4" id="KW-0133">Cell shape</keyword>
<name>G0R3Z2_ICHMU</name>
<sequence length="353" mass="41716">MKRNSYQAQQVQRENRIFISFLYFKRLQFKSKFLIFYIEQINKLKQKPPQISAKSWIIINAKNKQVIGGYQESTIREIASLTKMMTLFLSIYYMRQMNIIPEKTYFKVSQHAANIKGTSAELKKGDLVSIYDLLHGLMLPSGNDAAIVLAENFGVYIFIQSEEFKEKYGIKSINKKNQSNFFFNEKIILFIYNKYFYKKVRNPIMYFIREMNRQAQKFSMFDTYFTNPHGLVHKKNRSSAYDAGQLSLQMIYDPLIKEVVQKQQYQAEIYDSQQELKRKIIWKNTNQLLKKGFSGLKTGITCNAGPCLASWFKNNQYSLIVVLLNCKSIKDRWKETIEIIEWAIKYSKENEQK</sequence>
<organism evidence="8 9">
    <name type="scientific">Ichthyophthirius multifiliis</name>
    <name type="common">White spot disease agent</name>
    <name type="synonym">Ich</name>
    <dbReference type="NCBI Taxonomy" id="5932"/>
    <lineage>
        <taxon>Eukaryota</taxon>
        <taxon>Sar</taxon>
        <taxon>Alveolata</taxon>
        <taxon>Ciliophora</taxon>
        <taxon>Intramacronucleata</taxon>
        <taxon>Oligohymenophorea</taxon>
        <taxon>Hymenostomatida</taxon>
        <taxon>Ophryoglenina</taxon>
        <taxon>Ichthyophthirius</taxon>
    </lineage>
</organism>
<evidence type="ECO:0000313" key="9">
    <source>
        <dbReference type="Proteomes" id="UP000008983"/>
    </source>
</evidence>
<dbReference type="Proteomes" id="UP000008983">
    <property type="component" value="Unassembled WGS sequence"/>
</dbReference>
<evidence type="ECO:0000256" key="4">
    <source>
        <dbReference type="ARBA" id="ARBA00022960"/>
    </source>
</evidence>
<dbReference type="RefSeq" id="XP_004027168.1">
    <property type="nucleotide sequence ID" value="XM_004027119.1"/>
</dbReference>
<dbReference type="InterPro" id="IPR001967">
    <property type="entry name" value="Peptidase_S11_N"/>
</dbReference>
<dbReference type="SUPFAM" id="SSF56601">
    <property type="entry name" value="beta-lactamase/transpeptidase-like"/>
    <property type="match status" value="1"/>
</dbReference>
<dbReference type="OrthoDB" id="10254188at2759"/>
<dbReference type="PANTHER" id="PTHR21581:SF6">
    <property type="entry name" value="TRAFFICKING PROTEIN PARTICLE COMPLEX SUBUNIT 12"/>
    <property type="match status" value="1"/>
</dbReference>
<proteinExistence type="inferred from homology"/>
<dbReference type="InterPro" id="IPR012338">
    <property type="entry name" value="Beta-lactam/transpept-like"/>
</dbReference>
<evidence type="ECO:0000256" key="3">
    <source>
        <dbReference type="ARBA" id="ARBA00022801"/>
    </source>
</evidence>
<comment type="similarity">
    <text evidence="1">Belongs to the peptidase S11 family.</text>
</comment>
<evidence type="ECO:0000256" key="1">
    <source>
        <dbReference type="ARBA" id="ARBA00007164"/>
    </source>
</evidence>
<evidence type="ECO:0000313" key="8">
    <source>
        <dbReference type="EMBL" id="EGR27823.1"/>
    </source>
</evidence>
<feature type="domain" description="Peptidase S11 D-alanyl-D-alanine carboxypeptidase A N-terminal" evidence="7">
    <location>
        <begin position="207"/>
        <end position="327"/>
    </location>
</feature>
<protein>
    <recommendedName>
        <fullName evidence="7">Peptidase S11 D-alanyl-D-alanine carboxypeptidase A N-terminal domain-containing protein</fullName>
    </recommendedName>
</protein>
<dbReference type="OMA" id="WKMPGSR"/>
<feature type="domain" description="Peptidase S11 D-alanyl-D-alanine carboxypeptidase A N-terminal" evidence="7">
    <location>
        <begin position="45"/>
        <end position="153"/>
    </location>
</feature>
<accession>G0R3Z2</accession>
<dbReference type="InParanoid" id="G0R3Z2"/>
<keyword evidence="5" id="KW-0573">Peptidoglycan synthesis</keyword>
<reference evidence="8 9" key="1">
    <citation type="submission" date="2011-07" db="EMBL/GenBank/DDBJ databases">
        <authorList>
            <person name="Coyne R."/>
            <person name="Brami D."/>
            <person name="Johnson J."/>
            <person name="Hostetler J."/>
            <person name="Hannick L."/>
            <person name="Clark T."/>
            <person name="Cassidy-Hanley D."/>
            <person name="Inman J."/>
        </authorList>
    </citation>
    <scope>NUCLEOTIDE SEQUENCE [LARGE SCALE GENOMIC DNA]</scope>
    <source>
        <strain evidence="8 9">G5</strain>
    </source>
</reference>
<dbReference type="GeneID" id="14903884"/>
<dbReference type="PRINTS" id="PR00725">
    <property type="entry name" value="DADACBPTASE1"/>
</dbReference>
<dbReference type="GO" id="GO:0006508">
    <property type="term" value="P:proteolysis"/>
    <property type="evidence" value="ECO:0007669"/>
    <property type="project" value="InterPro"/>
</dbReference>
<dbReference type="AlphaFoldDB" id="G0R3Z2"/>
<dbReference type="InterPro" id="IPR018044">
    <property type="entry name" value="Peptidase_S11"/>
</dbReference>
<gene>
    <name evidence="8" type="ORF">IMG5_188490</name>
</gene>
<dbReference type="GO" id="GO:0008360">
    <property type="term" value="P:regulation of cell shape"/>
    <property type="evidence" value="ECO:0007669"/>
    <property type="project" value="UniProtKB-KW"/>
</dbReference>
<dbReference type="STRING" id="857967.G0R3Z2"/>
<dbReference type="Pfam" id="PF00768">
    <property type="entry name" value="Peptidase_S11"/>
    <property type="match status" value="2"/>
</dbReference>
<dbReference type="PANTHER" id="PTHR21581">
    <property type="entry name" value="D-ALANYL-D-ALANINE CARBOXYPEPTIDASE"/>
    <property type="match status" value="1"/>
</dbReference>
<dbReference type="eggNOG" id="ENOG502S2BH">
    <property type="taxonomic scope" value="Eukaryota"/>
</dbReference>
<keyword evidence="9" id="KW-1185">Reference proteome</keyword>
<evidence type="ECO:0000256" key="6">
    <source>
        <dbReference type="ARBA" id="ARBA00023316"/>
    </source>
</evidence>
<dbReference type="Gene3D" id="3.40.710.10">
    <property type="entry name" value="DD-peptidase/beta-lactamase superfamily"/>
    <property type="match status" value="1"/>
</dbReference>
<dbReference type="EMBL" id="GL984318">
    <property type="protein sequence ID" value="EGR27823.1"/>
    <property type="molecule type" value="Genomic_DNA"/>
</dbReference>
<evidence type="ECO:0000259" key="7">
    <source>
        <dbReference type="Pfam" id="PF00768"/>
    </source>
</evidence>
<keyword evidence="3" id="KW-0378">Hydrolase</keyword>